<protein>
    <recommendedName>
        <fullName evidence="3">DUF3618 domain-containing protein</fullName>
    </recommendedName>
</protein>
<proteinExistence type="predicted"/>
<name>A0ABU3ZTC0_9SPHN</name>
<evidence type="ECO:0008006" key="3">
    <source>
        <dbReference type="Google" id="ProtNLM"/>
    </source>
</evidence>
<evidence type="ECO:0000313" key="1">
    <source>
        <dbReference type="EMBL" id="MDV5822755.1"/>
    </source>
</evidence>
<dbReference type="Proteomes" id="UP001185984">
    <property type="component" value="Unassembled WGS sequence"/>
</dbReference>
<comment type="caution">
    <text evidence="1">The sequence shown here is derived from an EMBL/GenBank/DDBJ whole genome shotgun (WGS) entry which is preliminary data.</text>
</comment>
<dbReference type="RefSeq" id="WP_317515867.1">
    <property type="nucleotide sequence ID" value="NZ_JAPTHD010000001.1"/>
</dbReference>
<sequence length="113" mass="12086">MTPQESAYRAAIAHADAQRARLKESAQAAKARIAPARLKQDAKDKVSATALDGVAYVGAKVQQRPIAVAAAAGGLGLFLARRPIGALLCRLYVRFRDRDIDPQNIDNSETDDG</sequence>
<evidence type="ECO:0000313" key="2">
    <source>
        <dbReference type="Proteomes" id="UP001185984"/>
    </source>
</evidence>
<accession>A0ABU3ZTC0</accession>
<keyword evidence="2" id="KW-1185">Reference proteome</keyword>
<gene>
    <name evidence="1" type="ORF">O0R41_03970</name>
</gene>
<reference evidence="2" key="1">
    <citation type="journal article" date="2022" name="J Environ Chem Eng">
        <title>Biodegradation of petroleum oil using a constructed nonpathogenic and heavy metal-tolerant bacterial consortium isolated from marine sponges.</title>
        <authorList>
            <person name="Dechsakulwatana C."/>
            <person name="Rungsihiranrut A."/>
            <person name="Muangchinda C."/>
            <person name="Ningthoujam R."/>
            <person name="Klankeo P."/>
            <person name="Pinyakong O."/>
        </authorList>
    </citation>
    <scope>NUCLEOTIDE SEQUENCE [LARGE SCALE GENOMIC DNA]</scope>
    <source>
        <strain evidence="2">MO2-4</strain>
    </source>
</reference>
<dbReference type="EMBL" id="JAPTHD010000001">
    <property type="protein sequence ID" value="MDV5822755.1"/>
    <property type="molecule type" value="Genomic_DNA"/>
</dbReference>
<organism evidence="1 2">
    <name type="scientific">Sphingobium naphthae</name>
    <dbReference type="NCBI Taxonomy" id="1886786"/>
    <lineage>
        <taxon>Bacteria</taxon>
        <taxon>Pseudomonadati</taxon>
        <taxon>Pseudomonadota</taxon>
        <taxon>Alphaproteobacteria</taxon>
        <taxon>Sphingomonadales</taxon>
        <taxon>Sphingomonadaceae</taxon>
        <taxon>Sphingobium</taxon>
    </lineage>
</organism>